<feature type="non-terminal residue" evidence="1">
    <location>
        <position position="1442"/>
    </location>
</feature>
<evidence type="ECO:0000313" key="1">
    <source>
        <dbReference type="EMBL" id="RUS72526.1"/>
    </source>
</evidence>
<dbReference type="STRING" id="188477.A0A3S1BQN4"/>
<organism evidence="1 2">
    <name type="scientific">Elysia chlorotica</name>
    <name type="common">Eastern emerald elysia</name>
    <name type="synonym">Sea slug</name>
    <dbReference type="NCBI Taxonomy" id="188477"/>
    <lineage>
        <taxon>Eukaryota</taxon>
        <taxon>Metazoa</taxon>
        <taxon>Spiralia</taxon>
        <taxon>Lophotrochozoa</taxon>
        <taxon>Mollusca</taxon>
        <taxon>Gastropoda</taxon>
        <taxon>Heterobranchia</taxon>
        <taxon>Euthyneura</taxon>
        <taxon>Panpulmonata</taxon>
        <taxon>Sacoglossa</taxon>
        <taxon>Placobranchoidea</taxon>
        <taxon>Plakobranchidae</taxon>
        <taxon>Elysia</taxon>
    </lineage>
</organism>
<keyword evidence="2" id="KW-1185">Reference proteome</keyword>
<dbReference type="Proteomes" id="UP000271974">
    <property type="component" value="Unassembled WGS sequence"/>
</dbReference>
<gene>
    <name evidence="1" type="ORF">EGW08_019708</name>
</gene>
<proteinExistence type="predicted"/>
<sequence>MNSLSALLGSSAETAAVSGVVNRTVAMFTQLYEGDFWSTKVPLRQLYYHTTRFNNSITLYRSDVLKWNDIFQDSDSAMSGLNANLAGWESLLNMLNEDYLIRGILGLYQGFGQVVSSSPLSNVVAPYVHLMSRTVEMTYGVLYGSTQTYTVKSPLMTAARMVTSYLPEMIQGMARMSTTSMESIYKVIASDEPLYTFCTENILGQMAMPSYVPVANMTDLVCNTDWEQALTDFAKPVMQIQTMTTEIGRLVGSLGSPMVYNVEGDWITMVDYTQRLIDLFNSGDFGNMDITLGYLNYFDSIDFNRLGDGLGLVLELLANDTAQGMQGLTTVTVGVLASVDQSMGSNPGSEWRMVRVYAAIVDSYLDMQIALSESASNVSGIRGILSTFPPEFTEITELLAKAYPELVSALRNMILIPEQFLDQASGLGFSAPDCRTRWVSDYFMPDTDSAMHALESYLCRLDWERLAQSLASTVPEVDSYMSTISLLTLDPTAGTNVTIYWEALAMKIQNYIQMLGAEMVPGVGQPFDLYPFNVTAISMSWENLYRAIDTYRNFDPNRIQGIVARLSSMASSFDIGTGDADMLSTILYGNSYISYHFMKLLNAELSYFNSTDTVILSEYLWSSELKNVLNYMQKSPDFSAVVLATIQRILETPEKARLPTAADVGSLCTDVQLFSEVFVVSAASMSPSELQYTVCDVINIDFQKILDEVLNNKASVREFVQAVNVLSTNFSVDDIKVDAVRNIIAQQTLNKLIEDLIVDPPMIMITPDQSWLDMSAYASQWEILTRSLAELGQKLNDPRYIMSYQSGLSTMLLSTVARYPSTGPALGIVDSVLEMVISQLDMSSGSLEELRKYPNANKLLELMEQAPEAIETVLYTIITRQDKTSKWGFAVQSWPTFCSTPVDEIMSVPPGLNFSMAGFLSKACSLNVEALAAEMASYQGTDRLTQMMTTGTQGSVNVTVIVGKLNQVVKYALELPGSTSSENILDFLQVPRLFNETLWNNIASRMSVWSDMASANFDSPDKIVGIITQTFQDAFGFLAVDVLEIVDKAVGVTDIILGQVIQLMDRNSLNASFHDVPEMQLLASLLNEVPELFETVLFTAIHSPNKIADKLSQATSIESFCMNNPQDMLVLAPNTTFNIQSFFASFCSLNLTRLISGIETYSVTQEINIVLNGPFRGSLDIGALVAKVEDLSRRLGQGISPGDRVFDPSVWLQILDRTSTWIWDNSQSPIDFVKMMQQQIFQVFVTVVDNTPGLEMLYQYLDVILDITMVNADSLAGLRNSKYPNANNLLSLVEQLPEAVETILYTVMTQQDKTSKWGFALQSWSTFCATPVDAIMSVPPGLNFSMADFLAKACSLNVEALSMEMAAYQGSDRLIALLTNGPSASSVNVSSLGYKLDRLFDYYTALASPSADPMALLPFPRLFSESVWVQIAQRMEGWANMA</sequence>
<dbReference type="EMBL" id="RQTK01001057">
    <property type="protein sequence ID" value="RUS72526.1"/>
    <property type="molecule type" value="Genomic_DNA"/>
</dbReference>
<evidence type="ECO:0000313" key="2">
    <source>
        <dbReference type="Proteomes" id="UP000271974"/>
    </source>
</evidence>
<dbReference type="OrthoDB" id="8061355at2759"/>
<protein>
    <submittedName>
        <fullName evidence="1">Uncharacterized protein</fullName>
    </submittedName>
</protein>
<comment type="caution">
    <text evidence="1">The sequence shown here is derived from an EMBL/GenBank/DDBJ whole genome shotgun (WGS) entry which is preliminary data.</text>
</comment>
<accession>A0A3S1BQN4</accession>
<reference evidence="1 2" key="1">
    <citation type="submission" date="2019-01" db="EMBL/GenBank/DDBJ databases">
        <title>A draft genome assembly of the solar-powered sea slug Elysia chlorotica.</title>
        <authorList>
            <person name="Cai H."/>
            <person name="Li Q."/>
            <person name="Fang X."/>
            <person name="Li J."/>
            <person name="Curtis N.E."/>
            <person name="Altenburger A."/>
            <person name="Shibata T."/>
            <person name="Feng M."/>
            <person name="Maeda T."/>
            <person name="Schwartz J.A."/>
            <person name="Shigenobu S."/>
            <person name="Lundholm N."/>
            <person name="Nishiyama T."/>
            <person name="Yang H."/>
            <person name="Hasebe M."/>
            <person name="Li S."/>
            <person name="Pierce S.K."/>
            <person name="Wang J."/>
        </authorList>
    </citation>
    <scope>NUCLEOTIDE SEQUENCE [LARGE SCALE GENOMIC DNA]</scope>
    <source>
        <strain evidence="1">EC2010</strain>
        <tissue evidence="1">Whole organism of an adult</tissue>
    </source>
</reference>
<name>A0A3S1BQN4_ELYCH</name>